<proteinExistence type="predicted"/>
<feature type="transmembrane region" description="Helical" evidence="1">
    <location>
        <begin position="6"/>
        <end position="23"/>
    </location>
</feature>
<evidence type="ECO:0000313" key="3">
    <source>
        <dbReference type="Proteomes" id="UP000316394"/>
    </source>
</evidence>
<reference evidence="2 3" key="1">
    <citation type="submission" date="2019-07" db="EMBL/GenBank/DDBJ databases">
        <title>Gastrointestinal microbiota of Peromyscus leucopus, the white-footed mouse.</title>
        <authorList>
            <person name="Milovic A."/>
            <person name="Bassam K."/>
            <person name="Barbour A.G."/>
        </authorList>
    </citation>
    <scope>NUCLEOTIDE SEQUENCE [LARGE SCALE GENOMIC DNA]</scope>
    <source>
        <strain evidence="2 3">LL7</strain>
        <plasmid evidence="2 3">unnamed</plasmid>
    </source>
</reference>
<dbReference type="AlphaFoldDB" id="A0A517D8F0"/>
<evidence type="ECO:0000256" key="1">
    <source>
        <dbReference type="SAM" id="Phobius"/>
    </source>
</evidence>
<accession>A0A517D8F0</accession>
<protein>
    <submittedName>
        <fullName evidence="2">Uncharacterized protein</fullName>
    </submittedName>
</protein>
<sequence length="174" mass="20338">MKKVIIIIISVIVGLVILIRIPINLHRNAYYYATHMPYKSKQYPFVPLLAEHKLPSSYVPGYKSESYSSSVRDPTDRWVLKENIKQIGDSFTLTDGAAIYSLDKPFQIVSARYAIYFLNNGYIVEEKRGKISHTAKKITFNCLNNIQNEIKQNALKPKVNLQWIWNIWFKIHYR</sequence>
<gene>
    <name evidence="2" type="ORF">FOD75_11085</name>
</gene>
<name>A0A517D8F0_LIMRT</name>
<dbReference type="EMBL" id="CP041677">
    <property type="protein sequence ID" value="QDR73633.1"/>
    <property type="molecule type" value="Genomic_DNA"/>
</dbReference>
<dbReference type="Proteomes" id="UP000316394">
    <property type="component" value="Plasmid unnamed"/>
</dbReference>
<keyword evidence="1" id="KW-0472">Membrane</keyword>
<evidence type="ECO:0000313" key="2">
    <source>
        <dbReference type="EMBL" id="QDR73633.1"/>
    </source>
</evidence>
<keyword evidence="1" id="KW-0812">Transmembrane</keyword>
<organism evidence="2 3">
    <name type="scientific">Limosilactobacillus reuteri</name>
    <name type="common">Lactobacillus reuteri</name>
    <dbReference type="NCBI Taxonomy" id="1598"/>
    <lineage>
        <taxon>Bacteria</taxon>
        <taxon>Bacillati</taxon>
        <taxon>Bacillota</taxon>
        <taxon>Bacilli</taxon>
        <taxon>Lactobacillales</taxon>
        <taxon>Lactobacillaceae</taxon>
        <taxon>Limosilactobacillus</taxon>
    </lineage>
</organism>
<dbReference type="RefSeq" id="WP_144227986.1">
    <property type="nucleotide sequence ID" value="NZ_CP041677.1"/>
</dbReference>
<geneLocation type="plasmid" evidence="2 3">
    <name>unnamed</name>
</geneLocation>
<keyword evidence="1" id="KW-1133">Transmembrane helix</keyword>
<keyword evidence="2" id="KW-0614">Plasmid</keyword>